<feature type="transmembrane region" description="Helical" evidence="1">
    <location>
        <begin position="67"/>
        <end position="88"/>
    </location>
</feature>
<keyword evidence="1" id="KW-0472">Membrane</keyword>
<feature type="domain" description="Calcineurin-like phosphoesterase" evidence="2">
    <location>
        <begin position="153"/>
        <end position="315"/>
    </location>
</feature>
<dbReference type="EMBL" id="CP002345">
    <property type="protein sequence ID" value="ADQ80165.1"/>
    <property type="molecule type" value="Genomic_DNA"/>
</dbReference>
<reference key="1">
    <citation type="submission" date="2010-11" db="EMBL/GenBank/DDBJ databases">
        <title>The complete genome of Paludibacter propionicigenes DSM 17365.</title>
        <authorList>
            <consortium name="US DOE Joint Genome Institute (JGI-PGF)"/>
            <person name="Lucas S."/>
            <person name="Copeland A."/>
            <person name="Lapidus A."/>
            <person name="Bruce D."/>
            <person name="Goodwin L."/>
            <person name="Pitluck S."/>
            <person name="Kyrpides N."/>
            <person name="Mavromatis K."/>
            <person name="Ivanova N."/>
            <person name="Munk A.C."/>
            <person name="Brettin T."/>
            <person name="Detter J.C."/>
            <person name="Han C."/>
            <person name="Tapia R."/>
            <person name="Land M."/>
            <person name="Hauser L."/>
            <person name="Markowitz V."/>
            <person name="Cheng J.-F."/>
            <person name="Hugenholtz P."/>
            <person name="Woyke T."/>
            <person name="Wu D."/>
            <person name="Gronow S."/>
            <person name="Wellnitz S."/>
            <person name="Brambilla E."/>
            <person name="Klenk H.-P."/>
            <person name="Eisen J.A."/>
        </authorList>
    </citation>
    <scope>NUCLEOTIDE SEQUENCE</scope>
    <source>
        <strain>WB4</strain>
    </source>
</reference>
<dbReference type="PANTHER" id="PTHR31302">
    <property type="entry name" value="TRANSMEMBRANE PROTEIN WITH METALLOPHOSPHOESTERASE DOMAIN-RELATED"/>
    <property type="match status" value="1"/>
</dbReference>
<keyword evidence="1" id="KW-1133">Transmembrane helix</keyword>
<dbReference type="Proteomes" id="UP000008718">
    <property type="component" value="Chromosome"/>
</dbReference>
<evidence type="ECO:0000259" key="2">
    <source>
        <dbReference type="Pfam" id="PF00149"/>
    </source>
</evidence>
<dbReference type="OrthoDB" id="9780884at2"/>
<dbReference type="HOGENOM" id="CLU_025443_0_0_10"/>
<dbReference type="Pfam" id="PF00149">
    <property type="entry name" value="Metallophos"/>
    <property type="match status" value="1"/>
</dbReference>
<dbReference type="PANTHER" id="PTHR31302:SF0">
    <property type="entry name" value="TRANSMEMBRANE PROTEIN WITH METALLOPHOSPHOESTERASE DOMAIN"/>
    <property type="match status" value="1"/>
</dbReference>
<protein>
    <submittedName>
        <fullName evidence="3">Metallophosphoesterase</fullName>
    </submittedName>
</protein>
<dbReference type="eggNOG" id="COG1408">
    <property type="taxonomic scope" value="Bacteria"/>
</dbReference>
<accession>E4T621</accession>
<dbReference type="InterPro" id="IPR029052">
    <property type="entry name" value="Metallo-depent_PP-like"/>
</dbReference>
<keyword evidence="4" id="KW-1185">Reference proteome</keyword>
<reference evidence="3 4" key="2">
    <citation type="journal article" date="2011" name="Stand. Genomic Sci.">
        <title>Complete genome sequence of Paludibacter propionicigenes type strain (WB4).</title>
        <authorList>
            <person name="Gronow S."/>
            <person name="Munk C."/>
            <person name="Lapidus A."/>
            <person name="Nolan M."/>
            <person name="Lucas S."/>
            <person name="Hammon N."/>
            <person name="Deshpande S."/>
            <person name="Cheng J.F."/>
            <person name="Tapia R."/>
            <person name="Han C."/>
            <person name="Goodwin L."/>
            <person name="Pitluck S."/>
            <person name="Liolios K."/>
            <person name="Ivanova N."/>
            <person name="Mavromatis K."/>
            <person name="Mikhailova N."/>
            <person name="Pati A."/>
            <person name="Chen A."/>
            <person name="Palaniappan K."/>
            <person name="Land M."/>
            <person name="Hauser L."/>
            <person name="Chang Y.J."/>
            <person name="Jeffries C.D."/>
            <person name="Brambilla E."/>
            <person name="Rohde M."/>
            <person name="Goker M."/>
            <person name="Detter J.C."/>
            <person name="Woyke T."/>
            <person name="Bristow J."/>
            <person name="Eisen J.A."/>
            <person name="Markowitz V."/>
            <person name="Hugenholtz P."/>
            <person name="Kyrpides N.C."/>
            <person name="Klenk H.P."/>
        </authorList>
    </citation>
    <scope>NUCLEOTIDE SEQUENCE [LARGE SCALE GENOMIC DNA]</scope>
    <source>
        <strain evidence="4">DSM 17365 / JCM 13257 / WB4</strain>
    </source>
</reference>
<dbReference type="GO" id="GO:0016787">
    <property type="term" value="F:hydrolase activity"/>
    <property type="evidence" value="ECO:0007669"/>
    <property type="project" value="InterPro"/>
</dbReference>
<dbReference type="KEGG" id="ppn:Palpr_2028"/>
<evidence type="ECO:0000313" key="4">
    <source>
        <dbReference type="Proteomes" id="UP000008718"/>
    </source>
</evidence>
<name>E4T621_PALPW</name>
<dbReference type="Gene3D" id="3.60.21.10">
    <property type="match status" value="1"/>
</dbReference>
<dbReference type="InterPro" id="IPR051158">
    <property type="entry name" value="Metallophosphoesterase_sf"/>
</dbReference>
<feature type="transmembrane region" description="Helical" evidence="1">
    <location>
        <begin position="108"/>
        <end position="126"/>
    </location>
</feature>
<organism evidence="3 4">
    <name type="scientific">Paludibacter propionicigenes (strain DSM 17365 / JCM 13257 / WB4)</name>
    <dbReference type="NCBI Taxonomy" id="694427"/>
    <lineage>
        <taxon>Bacteria</taxon>
        <taxon>Pseudomonadati</taxon>
        <taxon>Bacteroidota</taxon>
        <taxon>Bacteroidia</taxon>
        <taxon>Bacteroidales</taxon>
        <taxon>Paludibacteraceae</taxon>
        <taxon>Paludibacter</taxon>
    </lineage>
</organism>
<dbReference type="STRING" id="694427.Palpr_2028"/>
<feature type="transmembrane region" description="Helical" evidence="1">
    <location>
        <begin position="34"/>
        <end position="55"/>
    </location>
</feature>
<dbReference type="CDD" id="cd07385">
    <property type="entry name" value="MPP_YkuE_C"/>
    <property type="match status" value="1"/>
</dbReference>
<proteinExistence type="predicted"/>
<dbReference type="RefSeq" id="WP_013445534.1">
    <property type="nucleotide sequence ID" value="NC_014734.1"/>
</dbReference>
<keyword evidence="1" id="KW-0812">Transmembrane</keyword>
<evidence type="ECO:0000313" key="3">
    <source>
        <dbReference type="EMBL" id="ADQ80165.1"/>
    </source>
</evidence>
<sequence length="371" mass="41407">MKIGFIIVALLIFFSINSFVIVRGWHSLPPASVLRPLFLVSMIAMFLALLGSMIFGNVMPLPLAKVVSFIGFSYMIIFVYMSVAFLVVDVVRVANYFIHFAPPGMAAFRLWSMVATVSVIAIAMVVGNYKFNHPAVVTLNISADKPKQNRELTIVAASDIHLGISIDKKRLQRYVKLINDQHPDIVLLAGDVSDRSMIPVMKQHMDEELRAIKAPLGVYAINGNHEHYAETPTATADYLKEAGVVVLRDSVCLVDNSFYVVGREDRSNDKRKSLKELVAGLDSSKPRILLDHQPYHLEEAEQNAIDLQISGHTHNGQFFPGNIIVKNMYELGYGYLKKGKTHYYVSSGLGLWGPQYRIGTQSELVVIKLKI</sequence>
<dbReference type="AlphaFoldDB" id="E4T621"/>
<gene>
    <name evidence="3" type="ordered locus">Palpr_2028</name>
</gene>
<evidence type="ECO:0000256" key="1">
    <source>
        <dbReference type="SAM" id="Phobius"/>
    </source>
</evidence>
<dbReference type="InterPro" id="IPR004843">
    <property type="entry name" value="Calcineurin-like_PHP"/>
</dbReference>
<dbReference type="SUPFAM" id="SSF56300">
    <property type="entry name" value="Metallo-dependent phosphatases"/>
    <property type="match status" value="1"/>
</dbReference>